<dbReference type="GO" id="GO:0005886">
    <property type="term" value="C:plasma membrane"/>
    <property type="evidence" value="ECO:0007669"/>
    <property type="project" value="InterPro"/>
</dbReference>
<dbReference type="InterPro" id="IPR052413">
    <property type="entry name" value="SUR7_domain"/>
</dbReference>
<dbReference type="EMBL" id="CAEFZW010000013">
    <property type="protein sequence ID" value="CAB4256993.1"/>
    <property type="molecule type" value="Genomic_DNA"/>
</dbReference>
<dbReference type="SUPFAM" id="SSF48371">
    <property type="entry name" value="ARM repeat"/>
    <property type="match status" value="1"/>
</dbReference>
<feature type="transmembrane region" description="Helical" evidence="2">
    <location>
        <begin position="587"/>
        <end position="618"/>
    </location>
</feature>
<dbReference type="AlphaFoldDB" id="A0A8H2VKF1"/>
<evidence type="ECO:0000256" key="1">
    <source>
        <dbReference type="SAM" id="MobiDB-lite"/>
    </source>
</evidence>
<dbReference type="PANTHER" id="PTHR28019">
    <property type="entry name" value="CELL MEMBRANE PROTEIN YLR413W-RELATED"/>
    <property type="match status" value="1"/>
</dbReference>
<gene>
    <name evidence="3" type="ORF">KABA2_13S00616</name>
</gene>
<evidence type="ECO:0000313" key="3">
    <source>
        <dbReference type="EMBL" id="CAB4256993.1"/>
    </source>
</evidence>
<keyword evidence="2" id="KW-0812">Transmembrane</keyword>
<feature type="transmembrane region" description="Helical" evidence="2">
    <location>
        <begin position="16"/>
        <end position="35"/>
    </location>
</feature>
<dbReference type="GO" id="GO:0031505">
    <property type="term" value="P:fungal-type cell wall organization"/>
    <property type="evidence" value="ECO:0007669"/>
    <property type="project" value="TreeGrafter"/>
</dbReference>
<dbReference type="InterPro" id="IPR016024">
    <property type="entry name" value="ARM-type_fold"/>
</dbReference>
<proteinExistence type="predicted"/>
<evidence type="ECO:0000313" key="4">
    <source>
        <dbReference type="Proteomes" id="UP000644660"/>
    </source>
</evidence>
<name>A0A8H2VKF1_9SACH</name>
<feature type="transmembrane region" description="Helical" evidence="2">
    <location>
        <begin position="555"/>
        <end position="580"/>
    </location>
</feature>
<dbReference type="PANTHER" id="PTHR28019:SF2">
    <property type="entry name" value="CELL MEMBRANE PROTEIN YLR413W-RELATED"/>
    <property type="match status" value="1"/>
</dbReference>
<feature type="compositionally biased region" description="Polar residues" evidence="1">
    <location>
        <begin position="729"/>
        <end position="740"/>
    </location>
</feature>
<comment type="caution">
    <text evidence="3">The sequence shown here is derived from an EMBL/GenBank/DDBJ whole genome shotgun (WGS) entry which is preliminary data.</text>
</comment>
<dbReference type="GeneID" id="64860101"/>
<reference evidence="3 4" key="1">
    <citation type="submission" date="2020-05" db="EMBL/GenBank/DDBJ databases">
        <authorList>
            <person name="Casaregola S."/>
            <person name="Devillers H."/>
            <person name="Grondin C."/>
        </authorList>
    </citation>
    <scope>NUCLEOTIDE SEQUENCE [LARGE SCALE GENOMIC DNA]</scope>
    <source>
        <strain evidence="3 4">CLIB 1767</strain>
    </source>
</reference>
<organism evidence="3 4">
    <name type="scientific">Maudiozyma barnettii</name>
    <dbReference type="NCBI Taxonomy" id="61262"/>
    <lineage>
        <taxon>Eukaryota</taxon>
        <taxon>Fungi</taxon>
        <taxon>Dikarya</taxon>
        <taxon>Ascomycota</taxon>
        <taxon>Saccharomycotina</taxon>
        <taxon>Saccharomycetes</taxon>
        <taxon>Saccharomycetales</taxon>
        <taxon>Saccharomycetaceae</taxon>
        <taxon>Maudiozyma</taxon>
    </lineage>
</organism>
<feature type="transmembrane region" description="Helical" evidence="2">
    <location>
        <begin position="638"/>
        <end position="660"/>
    </location>
</feature>
<dbReference type="GO" id="GO:0051285">
    <property type="term" value="C:cell cortex of cell tip"/>
    <property type="evidence" value="ECO:0007669"/>
    <property type="project" value="TreeGrafter"/>
</dbReference>
<dbReference type="Gene3D" id="1.25.10.10">
    <property type="entry name" value="Leucine-rich Repeat Variant"/>
    <property type="match status" value="1"/>
</dbReference>
<keyword evidence="2" id="KW-0472">Membrane</keyword>
<dbReference type="Pfam" id="PF06687">
    <property type="entry name" value="SUR7"/>
    <property type="match status" value="1"/>
</dbReference>
<protein>
    <submittedName>
        <fullName evidence="3">Uncharacterized protein</fullName>
    </submittedName>
</protein>
<evidence type="ECO:0000256" key="2">
    <source>
        <dbReference type="SAM" id="Phobius"/>
    </source>
</evidence>
<sequence length="740" mass="80209">MKLPYLPKDYSKKEHIIILSILLLLTFTSFLLTIISTTGSTSDYIPLTNIYLGTADITHINVTKVVPQVGPILTILGTALTAPNRTLDNIFDALKSISETPALTPLMYLLSNAQNVSQSLLSLTQLAPLAISGNPATDTKELVEISGLLKVSNNQSQTLDGLKNLVVPMLSSLTTTNNTNGSTIKEDHTTELTLELLADSKDPSMVAKSLSVLNNLTMNEKIQMLPIFTLFSQTKNITELVSSLGVIVDKSDSVSPARSQLVLTTLQTMLKRNPNVTAAFATISTLASGDDEKAAIGAIKTILEDSTNVNNTLTTLGDLIKNNVTQSESSKSSLVALSSIVNNVNNTSQAVSTISKLASNTDTVTTTAQLKALSEMLGATDQGPETIKILASLQTSLNPNSTTFKYIPSLFTLLDASANPPVSFSSLVTLTAWAQQNPLTFIPIMGILNDALKVEMVSEQELTGMTPILLEYLQIPVYFQLSIFTLCKRNLNHEILECSASHAVQNLDFRQIIYDALAKSEFAPYLNALNIGADDLYLTGDLLNREHEYVPSIKAVLSMNIVGIVFAFITMVNIAFLFWMKWSSKSYAWVLVIFLAAATALFLGLSCTILTVVLQIIKSGTYKDDFGVVFTAGTAYNAMMWCAFSLAVISGFILLVVGLYERHLRIPYLMKKQKEQVADVESSSSAEDGIAQEPKPEVAPGQIIRHSTEDSSGFLKNDADEKQDAVPEIQQTNTSGSDSL</sequence>
<feature type="region of interest" description="Disordered" evidence="1">
    <location>
        <begin position="682"/>
        <end position="740"/>
    </location>
</feature>
<dbReference type="InterPro" id="IPR009571">
    <property type="entry name" value="SUR7/Rim9-like_fungi"/>
</dbReference>
<keyword evidence="2" id="KW-1133">Transmembrane helix</keyword>
<keyword evidence="4" id="KW-1185">Reference proteome</keyword>
<accession>A0A8H2VKF1</accession>
<dbReference type="RefSeq" id="XP_041408837.1">
    <property type="nucleotide sequence ID" value="XM_041552903.1"/>
</dbReference>
<dbReference type="Proteomes" id="UP000644660">
    <property type="component" value="Unassembled WGS sequence"/>
</dbReference>
<dbReference type="InterPro" id="IPR011989">
    <property type="entry name" value="ARM-like"/>
</dbReference>